<evidence type="ECO:0000313" key="3">
    <source>
        <dbReference type="Proteomes" id="UP001501710"/>
    </source>
</evidence>
<dbReference type="RefSeq" id="WP_344902992.1">
    <property type="nucleotide sequence ID" value="NZ_BAABAS010000020.1"/>
</dbReference>
<evidence type="ECO:0000259" key="1">
    <source>
        <dbReference type="Pfam" id="PF04149"/>
    </source>
</evidence>
<dbReference type="EMBL" id="BAABAS010000020">
    <property type="protein sequence ID" value="GAA4239202.1"/>
    <property type="molecule type" value="Genomic_DNA"/>
</dbReference>
<proteinExistence type="predicted"/>
<dbReference type="Proteomes" id="UP001501710">
    <property type="component" value="Unassembled WGS sequence"/>
</dbReference>
<reference evidence="3" key="1">
    <citation type="journal article" date="2019" name="Int. J. Syst. Evol. Microbiol.">
        <title>The Global Catalogue of Microorganisms (GCM) 10K type strain sequencing project: providing services to taxonomists for standard genome sequencing and annotation.</title>
        <authorList>
            <consortium name="The Broad Institute Genomics Platform"/>
            <consortium name="The Broad Institute Genome Sequencing Center for Infectious Disease"/>
            <person name="Wu L."/>
            <person name="Ma J."/>
        </authorList>
    </citation>
    <scope>NUCLEOTIDE SEQUENCE [LARGE SCALE GENOMIC DNA]</scope>
    <source>
        <strain evidence="3">JCM 17440</strain>
    </source>
</reference>
<evidence type="ECO:0000313" key="2">
    <source>
        <dbReference type="EMBL" id="GAA4239202.1"/>
    </source>
</evidence>
<organism evidence="2 3">
    <name type="scientific">Actinomadura meridiana</name>
    <dbReference type="NCBI Taxonomy" id="559626"/>
    <lineage>
        <taxon>Bacteria</taxon>
        <taxon>Bacillati</taxon>
        <taxon>Actinomycetota</taxon>
        <taxon>Actinomycetes</taxon>
        <taxon>Streptosporangiales</taxon>
        <taxon>Thermomonosporaceae</taxon>
        <taxon>Actinomadura</taxon>
    </lineage>
</organism>
<gene>
    <name evidence="2" type="ORF">GCM10022254_58320</name>
</gene>
<feature type="domain" description="DUF397" evidence="1">
    <location>
        <begin position="5"/>
        <end position="57"/>
    </location>
</feature>
<dbReference type="InterPro" id="IPR007278">
    <property type="entry name" value="DUF397"/>
</dbReference>
<keyword evidence="3" id="KW-1185">Reference proteome</keyword>
<dbReference type="Pfam" id="PF04149">
    <property type="entry name" value="DUF397"/>
    <property type="match status" value="1"/>
</dbReference>
<accession>A0ABP8CH21</accession>
<sequence>MDGVKWRKASRTTANGENCVEIARTSGEMAMRDSKNPDGPQHKFGLSTVAAFFDEIRRGLYDLS</sequence>
<comment type="caution">
    <text evidence="2">The sequence shown here is derived from an EMBL/GenBank/DDBJ whole genome shotgun (WGS) entry which is preliminary data.</text>
</comment>
<name>A0ABP8CH21_9ACTN</name>
<protein>
    <recommendedName>
        <fullName evidence="1">DUF397 domain-containing protein</fullName>
    </recommendedName>
</protein>